<evidence type="ECO:0000313" key="2">
    <source>
        <dbReference type="Proteomes" id="UP000193030"/>
    </source>
</evidence>
<dbReference type="Proteomes" id="UP000193030">
    <property type="component" value="Unassembled WGS sequence"/>
</dbReference>
<dbReference type="AlphaFoldDB" id="A0A1X1GFA1"/>
<reference evidence="1 2" key="1">
    <citation type="journal article" date="2016" name="Eur. J. Clin. Microbiol. Infect. Dis.">
        <title>Whole genome sequencing as a tool for phylogenetic analysis of clinical strains of Mitis group streptococci.</title>
        <authorList>
            <person name="Rasmussen L.H."/>
            <person name="Dargis R."/>
            <person name="Hojholt K."/>
            <person name="Christensen J.J."/>
            <person name="Skovgaard O."/>
            <person name="Justesen U.S."/>
            <person name="Rosenvinge F.S."/>
            <person name="Moser C."/>
            <person name="Lukjancenko O."/>
            <person name="Rasmussen S."/>
            <person name="Nielsen X.C."/>
        </authorList>
    </citation>
    <scope>NUCLEOTIDE SEQUENCE [LARGE SCALE GENOMIC DNA]</scope>
    <source>
        <strain evidence="1 2">OD_314165_09</strain>
    </source>
</reference>
<sequence length="122" mass="14119">MDEYTLRVVKIDKEAIFEFIYETFIAQEQELLDLSPVDVINDSAMDWDKGEFIFAAHLQENSLGELNPLPKDIDIQELLKKLPVTTDSVLGQKRTYRDFSFGQLKNSIIVANKIVIRRHNGY</sequence>
<proteinExistence type="predicted"/>
<comment type="caution">
    <text evidence="1">The sequence shown here is derived from an EMBL/GenBank/DDBJ whole genome shotgun (WGS) entry which is preliminary data.</text>
</comment>
<dbReference type="RefSeq" id="WP_084875183.1">
    <property type="nucleotide sequence ID" value="NZ_NCUG01000018.1"/>
</dbReference>
<organism evidence="1 2">
    <name type="scientific">Streptococcus oralis subsp. tigurinus</name>
    <dbReference type="NCBI Taxonomy" id="1077464"/>
    <lineage>
        <taxon>Bacteria</taxon>
        <taxon>Bacillati</taxon>
        <taxon>Bacillota</taxon>
        <taxon>Bacilli</taxon>
        <taxon>Lactobacillales</taxon>
        <taxon>Streptococcaceae</taxon>
        <taxon>Streptococcus</taxon>
    </lineage>
</organism>
<dbReference type="EMBL" id="NCUG01000018">
    <property type="protein sequence ID" value="ORO45455.1"/>
    <property type="molecule type" value="Genomic_DNA"/>
</dbReference>
<evidence type="ECO:0000313" key="1">
    <source>
        <dbReference type="EMBL" id="ORO45455.1"/>
    </source>
</evidence>
<gene>
    <name evidence="1" type="ORF">B7725_06205</name>
</gene>
<name>A0A1X1GFA1_STROR</name>
<accession>A0A1X1GFA1</accession>
<protein>
    <submittedName>
        <fullName evidence="1">Uncharacterized protein</fullName>
    </submittedName>
</protein>